<dbReference type="InterPro" id="IPR000924">
    <property type="entry name" value="Glu/Gln-tRNA-synth"/>
</dbReference>
<evidence type="ECO:0000259" key="13">
    <source>
        <dbReference type="Pfam" id="PF04558"/>
    </source>
</evidence>
<dbReference type="Gene3D" id="3.40.50.620">
    <property type="entry name" value="HUPs"/>
    <property type="match status" value="1"/>
</dbReference>
<dbReference type="InterPro" id="IPR007639">
    <property type="entry name" value="Gln-tRNA-synth_Ib_RNA-bd_N"/>
</dbReference>
<dbReference type="InterPro" id="IPR011035">
    <property type="entry name" value="Ribosomal_bL25/Gln-tRNA_synth"/>
</dbReference>
<evidence type="ECO:0000256" key="6">
    <source>
        <dbReference type="ARBA" id="ARBA00022917"/>
    </source>
</evidence>
<evidence type="ECO:0000256" key="1">
    <source>
        <dbReference type="ARBA" id="ARBA00005594"/>
    </source>
</evidence>
<dbReference type="InterPro" id="IPR014729">
    <property type="entry name" value="Rossmann-like_a/b/a_fold"/>
</dbReference>
<feature type="compositionally biased region" description="Acidic residues" evidence="10">
    <location>
        <begin position="714"/>
        <end position="730"/>
    </location>
</feature>
<evidence type="ECO:0000313" key="15">
    <source>
        <dbReference type="EMBL" id="LAC24604.1"/>
    </source>
</evidence>
<dbReference type="InterPro" id="IPR020059">
    <property type="entry name" value="Glu/Gln-tRNA-synth_Ib_codon-bd"/>
</dbReference>
<dbReference type="FunFam" id="3.40.50.620:FF:000037">
    <property type="entry name" value="Glutamine--tRNA ligase cytoplasmic"/>
    <property type="match status" value="1"/>
</dbReference>
<keyword evidence="4 9" id="KW-0547">Nucleotide-binding</keyword>
<proteinExistence type="evidence at transcript level"/>
<dbReference type="PANTHER" id="PTHR43097">
    <property type="entry name" value="GLUTAMINE-TRNA LIGASE"/>
    <property type="match status" value="1"/>
</dbReference>
<dbReference type="InterPro" id="IPR042559">
    <property type="entry name" value="Gln-tRNA-synth_Ib_RNA-bd_N_2"/>
</dbReference>
<feature type="domain" description="Glutaminyl-tRNA synthetase class Ib non-specific RNA-binding" evidence="13">
    <location>
        <begin position="6"/>
        <end position="166"/>
    </location>
</feature>
<evidence type="ECO:0000256" key="4">
    <source>
        <dbReference type="ARBA" id="ARBA00022741"/>
    </source>
</evidence>
<dbReference type="InterPro" id="IPR050132">
    <property type="entry name" value="Gln/Glu-tRNA_Ligase"/>
</dbReference>
<dbReference type="GO" id="GO:0006425">
    <property type="term" value="P:glutaminyl-tRNA aminoacylation"/>
    <property type="evidence" value="ECO:0007669"/>
    <property type="project" value="InterPro"/>
</dbReference>
<organism evidence="15">
    <name type="scientific">Hirondellea gigas</name>
    <dbReference type="NCBI Taxonomy" id="1518452"/>
    <lineage>
        <taxon>Eukaryota</taxon>
        <taxon>Metazoa</taxon>
        <taxon>Ecdysozoa</taxon>
        <taxon>Arthropoda</taxon>
        <taxon>Crustacea</taxon>
        <taxon>Multicrustacea</taxon>
        <taxon>Malacostraca</taxon>
        <taxon>Eumalacostraca</taxon>
        <taxon>Peracarida</taxon>
        <taxon>Amphipoda</taxon>
        <taxon>Amphilochidea</taxon>
        <taxon>Lysianassida</taxon>
        <taxon>Lysianassidira</taxon>
        <taxon>Lysianassoidea</taxon>
        <taxon>Lysianassidae</taxon>
        <taxon>Hirondellea</taxon>
    </lineage>
</organism>
<dbReference type="Pfam" id="PF04558">
    <property type="entry name" value="tRNA_synt_1c_R1"/>
    <property type="match status" value="1"/>
</dbReference>
<dbReference type="InterPro" id="IPR020056">
    <property type="entry name" value="Rbsml_bL25/Gln-tRNA_synth_N"/>
</dbReference>
<dbReference type="InterPro" id="IPR004514">
    <property type="entry name" value="Gln-tRNA-synth"/>
</dbReference>
<dbReference type="EC" id="6.1.1.18" evidence="2"/>
<feature type="domain" description="Glutamyl/glutaminyl-tRNA synthetase class Ib anti-codon binding" evidence="12">
    <location>
        <begin position="561"/>
        <end position="659"/>
    </location>
</feature>
<evidence type="ECO:0000259" key="11">
    <source>
        <dbReference type="Pfam" id="PF00749"/>
    </source>
</evidence>
<dbReference type="Pfam" id="PF03950">
    <property type="entry name" value="tRNA-synt_1c_C"/>
    <property type="match status" value="1"/>
</dbReference>
<dbReference type="GO" id="GO:0005524">
    <property type="term" value="F:ATP binding"/>
    <property type="evidence" value="ECO:0007669"/>
    <property type="project" value="UniProtKB-KW"/>
</dbReference>
<dbReference type="EMBL" id="IACT01005449">
    <property type="protein sequence ID" value="LAC24604.1"/>
    <property type="molecule type" value="mRNA"/>
</dbReference>
<evidence type="ECO:0000256" key="9">
    <source>
        <dbReference type="RuleBase" id="RU363037"/>
    </source>
</evidence>
<dbReference type="InterPro" id="IPR049437">
    <property type="entry name" value="tRNA-synt_1c_C2"/>
</dbReference>
<protein>
    <recommendedName>
        <fullName evidence="2">glutamine--tRNA ligase</fullName>
        <ecNumber evidence="2">6.1.1.18</ecNumber>
    </recommendedName>
</protein>
<sequence length="808" mass="92488">MSKTDEELLSRFSSIGLNPKTTKSILKNRKVADKLAIVIEEANVSKCDKAVGNLLYDVATKLEDSGLGLSHRSFLCKYVGNLKITSVPQLNAALKYLHEKSEMNTADFEETCGVGVVVTDDQILETVLSIISGHKNELTEQKWEIFPELQGSMLASLRTQLPWADGKARMRIFNSEIESLIGPRPKKGNSKKKNKPDKSKQKKSKKGEEKEEETVTIEKYLLGRMLPDAMNTKEIYAKHLKRTKGTFYTRFPPEPNGFLHIGHAKSINFNFGLAKRKDGKTYLRYDDTNPIVEKGVYIDSIRENVTWLGFTPFKVTFSSDYFQELYELAVQMIKSGDAYVCHETAVQIKHSRDYRRKHKKSLPSPYRNRSVEENLELFERMKAGKYAAGAATLRMKGDLDHDNPNMWDPVAYRIIFAAHPHVGDRWCIYPSYDYTHCIVDSLEDVSASCCTLEFENRRESYFWLLDVLKIYKPVVWEFSRLNLEYTVLSKRRLIRLVEDHHVSGWDDPRLFTINGVRRRGIPAKAINNFCEKIGVSRSNNYISPKVLNHCARELLDPTSIRGMCVLDPLKITLENYPEGKVEEIECLNVPQNSDLGVHRDPFSRIVYIERSDFRLVDSKSFYGLAPGKEVRLKYAYNMKCERVIQDESGNVSELICSVDFNNTNTIKHGHLHWVAQPNPGQDPPKVELRLYELLFKSKRPGRINTDDSKAADDTVPDNGEDEENDAEDTSETPKWLLDLNDNSLSVVNAFASRSVVDRAASWIDLPAWECAFQFERVGYFCKDPDSTPEHLVFNRTLALRESKDKKNL</sequence>
<name>A0A6A7G2A4_9CRUS</name>
<feature type="domain" description="tRNA synthetases class I (E and Q) anti-codon binding" evidence="14">
    <location>
        <begin position="671"/>
        <end position="783"/>
    </location>
</feature>
<dbReference type="PANTHER" id="PTHR43097:SF4">
    <property type="entry name" value="GLUTAMINE--TRNA LIGASE"/>
    <property type="match status" value="1"/>
</dbReference>
<dbReference type="InterPro" id="IPR020058">
    <property type="entry name" value="Glu/Gln-tRNA-synth_Ib_cat-dom"/>
</dbReference>
<feature type="domain" description="Glutamyl/glutaminyl-tRNA synthetase class Ib catalytic" evidence="11">
    <location>
        <begin position="249"/>
        <end position="556"/>
    </location>
</feature>
<evidence type="ECO:0000256" key="10">
    <source>
        <dbReference type="SAM" id="MobiDB-lite"/>
    </source>
</evidence>
<dbReference type="Pfam" id="PF20974">
    <property type="entry name" value="tRNA-synt_1c_C2"/>
    <property type="match status" value="1"/>
</dbReference>
<feature type="region of interest" description="Disordered" evidence="10">
    <location>
        <begin position="180"/>
        <end position="211"/>
    </location>
</feature>
<dbReference type="InterPro" id="IPR001412">
    <property type="entry name" value="aa-tRNA-synth_I_CS"/>
</dbReference>
<evidence type="ECO:0000259" key="12">
    <source>
        <dbReference type="Pfam" id="PF03950"/>
    </source>
</evidence>
<feature type="region of interest" description="Disordered" evidence="10">
    <location>
        <begin position="702"/>
        <end position="733"/>
    </location>
</feature>
<dbReference type="AlphaFoldDB" id="A0A6A7G2A4"/>
<reference evidence="15" key="1">
    <citation type="submission" date="2017-11" db="EMBL/GenBank/DDBJ databases">
        <title>The sensing device of the deep-sea amphipod.</title>
        <authorList>
            <person name="Kobayashi H."/>
            <person name="Nagahama T."/>
            <person name="Arai W."/>
            <person name="Sasagawa Y."/>
            <person name="Umeda M."/>
            <person name="Hayashi T."/>
            <person name="Nikaido I."/>
            <person name="Watanabe H."/>
            <person name="Oguri K."/>
            <person name="Kitazato H."/>
            <person name="Fujioka K."/>
            <person name="Kido Y."/>
            <person name="Takami H."/>
        </authorList>
    </citation>
    <scope>NUCLEOTIDE SEQUENCE</scope>
    <source>
        <tissue evidence="15">Whole body</tissue>
    </source>
</reference>
<evidence type="ECO:0000259" key="14">
    <source>
        <dbReference type="Pfam" id="PF20974"/>
    </source>
</evidence>
<keyword evidence="7 9" id="KW-0030">Aminoacyl-tRNA synthetase</keyword>
<evidence type="ECO:0000256" key="7">
    <source>
        <dbReference type="ARBA" id="ARBA00023146"/>
    </source>
</evidence>
<dbReference type="SUPFAM" id="SSF50715">
    <property type="entry name" value="Ribosomal protein L25-like"/>
    <property type="match status" value="1"/>
</dbReference>
<dbReference type="PROSITE" id="PS00178">
    <property type="entry name" value="AA_TRNA_LIGASE_I"/>
    <property type="match status" value="1"/>
</dbReference>
<comment type="similarity">
    <text evidence="1 9">Belongs to the class-I aminoacyl-tRNA synthetase family.</text>
</comment>
<feature type="compositionally biased region" description="Basic residues" evidence="10">
    <location>
        <begin position="184"/>
        <end position="205"/>
    </location>
</feature>
<dbReference type="SUPFAM" id="SSF52374">
    <property type="entry name" value="Nucleotidylyl transferase"/>
    <property type="match status" value="1"/>
</dbReference>
<dbReference type="GO" id="GO:0017101">
    <property type="term" value="C:aminoacyl-tRNA synthetase multienzyme complex"/>
    <property type="evidence" value="ECO:0007669"/>
    <property type="project" value="UniProtKB-ARBA"/>
</dbReference>
<dbReference type="NCBIfam" id="TIGR00440">
    <property type="entry name" value="glnS"/>
    <property type="match status" value="1"/>
</dbReference>
<evidence type="ECO:0000256" key="3">
    <source>
        <dbReference type="ARBA" id="ARBA00022598"/>
    </source>
</evidence>
<keyword evidence="3 9" id="KW-0436">Ligase</keyword>
<evidence type="ECO:0000256" key="5">
    <source>
        <dbReference type="ARBA" id="ARBA00022840"/>
    </source>
</evidence>
<dbReference type="GO" id="GO:0004819">
    <property type="term" value="F:glutamine-tRNA ligase activity"/>
    <property type="evidence" value="ECO:0007669"/>
    <property type="project" value="UniProtKB-EC"/>
</dbReference>
<keyword evidence="6 9" id="KW-0648">Protein biosynthesis</keyword>
<evidence type="ECO:0000256" key="2">
    <source>
        <dbReference type="ARBA" id="ARBA00012836"/>
    </source>
</evidence>
<keyword evidence="5 9" id="KW-0067">ATP-binding</keyword>
<dbReference type="GO" id="GO:0005829">
    <property type="term" value="C:cytosol"/>
    <property type="evidence" value="ECO:0007669"/>
    <property type="project" value="TreeGrafter"/>
</dbReference>
<dbReference type="Gene3D" id="1.10.10.2420">
    <property type="match status" value="1"/>
</dbReference>
<dbReference type="PRINTS" id="PR00987">
    <property type="entry name" value="TRNASYNTHGLU"/>
</dbReference>
<dbReference type="FunFam" id="1.10.8.1290:FF:000002">
    <property type="entry name" value="Glutamine--tRNA ligase cytoplasmic"/>
    <property type="match status" value="1"/>
</dbReference>
<accession>A0A6A7G2A4</accession>
<comment type="catalytic activity">
    <reaction evidence="8">
        <text>tRNA(Gln) + L-glutamine + ATP = L-glutaminyl-tRNA(Gln) + AMP + diphosphate</text>
        <dbReference type="Rhea" id="RHEA:20121"/>
        <dbReference type="Rhea" id="RHEA-COMP:9662"/>
        <dbReference type="Rhea" id="RHEA-COMP:9681"/>
        <dbReference type="ChEBI" id="CHEBI:30616"/>
        <dbReference type="ChEBI" id="CHEBI:33019"/>
        <dbReference type="ChEBI" id="CHEBI:58359"/>
        <dbReference type="ChEBI" id="CHEBI:78442"/>
        <dbReference type="ChEBI" id="CHEBI:78521"/>
        <dbReference type="ChEBI" id="CHEBI:456215"/>
        <dbReference type="EC" id="6.1.1.18"/>
    </reaction>
</comment>
<dbReference type="InterPro" id="IPR042558">
    <property type="entry name" value="Gln-tRNA-synth_Ib_RNA-bd_N_1"/>
</dbReference>
<dbReference type="FunFam" id="2.40.240.10:FF:000007">
    <property type="entry name" value="Glutamine--tRNA ligase"/>
    <property type="match status" value="1"/>
</dbReference>
<dbReference type="Pfam" id="PF00749">
    <property type="entry name" value="tRNA-synt_1c"/>
    <property type="match status" value="1"/>
</dbReference>
<evidence type="ECO:0000256" key="8">
    <source>
        <dbReference type="ARBA" id="ARBA00048270"/>
    </source>
</evidence>
<dbReference type="Gene3D" id="2.40.240.10">
    <property type="entry name" value="Ribosomal Protein L25, Chain P"/>
    <property type="match status" value="2"/>
</dbReference>
<dbReference type="Gene3D" id="1.10.8.1290">
    <property type="entry name" value="Glutaminyl-tRNA synthetase, non-specific RNA binding region part 1, domain 1"/>
    <property type="match status" value="1"/>
</dbReference>